<reference evidence="4 5" key="1">
    <citation type="submission" date="2021-01" db="EMBL/GenBank/DDBJ databases">
        <title>Whole genome shotgun sequence of Catellatospora citrea NBRC 14495.</title>
        <authorList>
            <person name="Komaki H."/>
            <person name="Tamura T."/>
        </authorList>
    </citation>
    <scope>NUCLEOTIDE SEQUENCE [LARGE SCALE GENOMIC DNA]</scope>
    <source>
        <strain evidence="4 5">NBRC 14495</strain>
    </source>
</reference>
<evidence type="ECO:0000256" key="2">
    <source>
        <dbReference type="SAM" id="Phobius"/>
    </source>
</evidence>
<feature type="transmembrane region" description="Helical" evidence="2">
    <location>
        <begin position="207"/>
        <end position="226"/>
    </location>
</feature>
<dbReference type="InterPro" id="IPR043128">
    <property type="entry name" value="Rev_trsase/Diguanyl_cyclase"/>
</dbReference>
<feature type="region of interest" description="Disordered" evidence="1">
    <location>
        <begin position="483"/>
        <end position="511"/>
    </location>
</feature>
<proteinExistence type="predicted"/>
<feature type="domain" description="GGDEF" evidence="3">
    <location>
        <begin position="364"/>
        <end position="494"/>
    </location>
</feature>
<gene>
    <name evidence="4" type="ORF">Cci01nite_71570</name>
</gene>
<keyword evidence="2" id="KW-1133">Transmembrane helix</keyword>
<dbReference type="EMBL" id="BONH01000047">
    <property type="protein sequence ID" value="GIG02064.1"/>
    <property type="molecule type" value="Genomic_DNA"/>
</dbReference>
<dbReference type="PROSITE" id="PS50887">
    <property type="entry name" value="GGDEF"/>
    <property type="match status" value="1"/>
</dbReference>
<comment type="caution">
    <text evidence="4">The sequence shown here is derived from an EMBL/GenBank/DDBJ whole genome shotgun (WGS) entry which is preliminary data.</text>
</comment>
<protein>
    <recommendedName>
        <fullName evidence="3">GGDEF domain-containing protein</fullName>
    </recommendedName>
</protein>
<evidence type="ECO:0000256" key="1">
    <source>
        <dbReference type="SAM" id="MobiDB-lite"/>
    </source>
</evidence>
<feature type="transmembrane region" description="Helical" evidence="2">
    <location>
        <begin position="20"/>
        <end position="40"/>
    </location>
</feature>
<feature type="transmembrane region" description="Helical" evidence="2">
    <location>
        <begin position="141"/>
        <end position="159"/>
    </location>
</feature>
<dbReference type="RefSeq" id="WP_120316804.1">
    <property type="nucleotide sequence ID" value="NZ_BONH01000047.1"/>
</dbReference>
<dbReference type="AlphaFoldDB" id="A0A8J3KRH6"/>
<keyword evidence="2" id="KW-0472">Membrane</keyword>
<organism evidence="4 5">
    <name type="scientific">Catellatospora citrea</name>
    <dbReference type="NCBI Taxonomy" id="53366"/>
    <lineage>
        <taxon>Bacteria</taxon>
        <taxon>Bacillati</taxon>
        <taxon>Actinomycetota</taxon>
        <taxon>Actinomycetes</taxon>
        <taxon>Micromonosporales</taxon>
        <taxon>Micromonosporaceae</taxon>
        <taxon>Catellatospora</taxon>
    </lineage>
</organism>
<dbReference type="NCBIfam" id="TIGR00254">
    <property type="entry name" value="GGDEF"/>
    <property type="match status" value="1"/>
</dbReference>
<dbReference type="Pfam" id="PF00990">
    <property type="entry name" value="GGDEF"/>
    <property type="match status" value="1"/>
</dbReference>
<name>A0A8J3KRH6_9ACTN</name>
<feature type="transmembrane region" description="Helical" evidence="2">
    <location>
        <begin position="75"/>
        <end position="96"/>
    </location>
</feature>
<dbReference type="InterPro" id="IPR052163">
    <property type="entry name" value="DGC-Regulatory_Protein"/>
</dbReference>
<dbReference type="PANTHER" id="PTHR46663:SF2">
    <property type="entry name" value="GGDEF DOMAIN-CONTAINING PROTEIN"/>
    <property type="match status" value="1"/>
</dbReference>
<dbReference type="SMART" id="SM00267">
    <property type="entry name" value="GGDEF"/>
    <property type="match status" value="1"/>
</dbReference>
<feature type="transmembrane region" description="Helical" evidence="2">
    <location>
        <begin position="270"/>
        <end position="290"/>
    </location>
</feature>
<dbReference type="PANTHER" id="PTHR46663">
    <property type="entry name" value="DIGUANYLATE CYCLASE DGCT-RELATED"/>
    <property type="match status" value="1"/>
</dbReference>
<feature type="transmembrane region" description="Helical" evidence="2">
    <location>
        <begin position="108"/>
        <end position="129"/>
    </location>
</feature>
<evidence type="ECO:0000259" key="3">
    <source>
        <dbReference type="PROSITE" id="PS50887"/>
    </source>
</evidence>
<dbReference type="InterPro" id="IPR000160">
    <property type="entry name" value="GGDEF_dom"/>
</dbReference>
<dbReference type="Gene3D" id="3.30.70.270">
    <property type="match status" value="1"/>
</dbReference>
<feature type="transmembrane region" description="Helical" evidence="2">
    <location>
        <begin position="232"/>
        <end position="250"/>
    </location>
</feature>
<evidence type="ECO:0000313" key="4">
    <source>
        <dbReference type="EMBL" id="GIG02064.1"/>
    </source>
</evidence>
<keyword evidence="2" id="KW-0812">Transmembrane</keyword>
<dbReference type="InterPro" id="IPR029787">
    <property type="entry name" value="Nucleotide_cyclase"/>
</dbReference>
<accession>A0A8J3KRH6</accession>
<dbReference type="Proteomes" id="UP000659904">
    <property type="component" value="Unassembled WGS sequence"/>
</dbReference>
<evidence type="ECO:0000313" key="5">
    <source>
        <dbReference type="Proteomes" id="UP000659904"/>
    </source>
</evidence>
<feature type="transmembrane region" description="Helical" evidence="2">
    <location>
        <begin position="296"/>
        <end position="314"/>
    </location>
</feature>
<keyword evidence="5" id="KW-1185">Reference proteome</keyword>
<dbReference type="SUPFAM" id="SSF55073">
    <property type="entry name" value="Nucleotide cyclase"/>
    <property type="match status" value="1"/>
</dbReference>
<feature type="transmembrane region" description="Helical" evidence="2">
    <location>
        <begin position="171"/>
        <end position="195"/>
    </location>
</feature>
<sequence length="511" mass="54625">MSGSGHALKPLAGLSADRGLIALGILAAAVAVATAVTPTVATAGRIVEIALWVAVVAMCRQITTRTGVDPFVRRFWHDLAICGAIVGLSKIVILAARADRPRFVSSLLAASSLLLVVAIALLGRAMFSYRLWVTGHDKARLWLDVGTVMCALAMLAWHLCLPSGTLPDNTVQVAVWSLGCTMALLAAYAAVVLVLSGSAPFTLASGIALCTAILIGAWIVFNILSVGVEAEFLLPAQLVSTYLFFVATRIQNLQMRTWPSGTTNLRRPAYSRLPFLAVGGALLLLVYELWQEGVTIRSWGMVAGVVTVALLVMVRQNLAFLDNARLLRQLHHEATHDHLTGLPNRALLEERVQRMQDEPGRPARTEAVLMLDLDDFKSVNDELGHHCGDRLLVEVADRLRSCVRPTDTVVRLGGDEFVVLMNGTTTAGSITTAQRILGALAAPVVLDGRTLAPRASIGIAVGPGDQFDALLRDADIAMYQAKDKGSGLSVHPGTRRPPAPQGRPDIRHPSG</sequence>
<dbReference type="CDD" id="cd01949">
    <property type="entry name" value="GGDEF"/>
    <property type="match status" value="1"/>
</dbReference>